<sequence>MARSRTLEQHIAVFGESGSGKTVLLSSFFGATQEPQYVRDSLYHVVADQQSQGTALMRNYLGMRDGAEVPMATRFTATSYPFTLRLKDAGSRRSHDRPFDALRLVWHDYPGEWFEQDASGPEEASRRVDTFRSLLGSDVALVLVDGQRLIDNAGQEERYLRSLLTNFRNGLLSMKNELLVKGKPLVRFPRIWMFALSKADLLPQTDVYAFRDLVLAKAGDDVIELRNVIAGLIEGQDALSVGEDFMLLSSAKFDPDRIEVHRRIGVELILPIASTLPLERHVRWAQMQQSSGRVAENLVRSAGGLGDVVGAITGVLSKVPLPGRLGMAKRLAVTVLSGKAIKRVADLSGDKLARINAQALAKRDYLTAVLTSFRMSLDHGEAARVLLRSRR</sequence>
<dbReference type="Gene3D" id="3.40.50.300">
    <property type="entry name" value="P-loop containing nucleotide triphosphate hydrolases"/>
    <property type="match status" value="1"/>
</dbReference>
<evidence type="ECO:0000313" key="3">
    <source>
        <dbReference type="Proteomes" id="UP000668403"/>
    </source>
</evidence>
<dbReference type="SUPFAM" id="SSF52540">
    <property type="entry name" value="P-loop containing nucleoside triphosphate hydrolases"/>
    <property type="match status" value="1"/>
</dbReference>
<dbReference type="AlphaFoldDB" id="A0A939TUZ8"/>
<reference evidence="2" key="1">
    <citation type="submission" date="2021-03" db="EMBL/GenBank/DDBJ databases">
        <title>Leucobacter chromiisoli sp. nov., isolated from chromium-containing soil of chemical plant.</title>
        <authorList>
            <person name="Xu Z."/>
        </authorList>
    </citation>
    <scope>NUCLEOTIDE SEQUENCE</scope>
    <source>
        <strain evidence="2">K 70/01</strain>
    </source>
</reference>
<dbReference type="Proteomes" id="UP000668403">
    <property type="component" value="Unassembled WGS sequence"/>
</dbReference>
<dbReference type="RefSeq" id="WP_208239130.1">
    <property type="nucleotide sequence ID" value="NZ_BAAAQU010000002.1"/>
</dbReference>
<dbReference type="EMBL" id="JAGFBF010000005">
    <property type="protein sequence ID" value="MBO2990270.1"/>
    <property type="molecule type" value="Genomic_DNA"/>
</dbReference>
<feature type="domain" description="Double-GTPase 2" evidence="1">
    <location>
        <begin position="10"/>
        <end position="171"/>
    </location>
</feature>
<protein>
    <submittedName>
        <fullName evidence="2">ATP/GTP-binding protein</fullName>
    </submittedName>
</protein>
<name>A0A939TUZ8_9MICO</name>
<keyword evidence="3" id="KW-1185">Reference proteome</keyword>
<gene>
    <name evidence="2" type="ORF">J4H85_09730</name>
</gene>
<accession>A0A939TUZ8</accession>
<dbReference type="InterPro" id="IPR027417">
    <property type="entry name" value="P-loop_NTPase"/>
</dbReference>
<organism evidence="2 3">
    <name type="scientific">Leucobacter tardus</name>
    <dbReference type="NCBI Taxonomy" id="501483"/>
    <lineage>
        <taxon>Bacteria</taxon>
        <taxon>Bacillati</taxon>
        <taxon>Actinomycetota</taxon>
        <taxon>Actinomycetes</taxon>
        <taxon>Micrococcales</taxon>
        <taxon>Microbacteriaceae</taxon>
        <taxon>Leucobacter</taxon>
    </lineage>
</organism>
<comment type="caution">
    <text evidence="2">The sequence shown here is derived from an EMBL/GenBank/DDBJ whole genome shotgun (WGS) entry which is preliminary data.</text>
</comment>
<proteinExistence type="predicted"/>
<evidence type="ECO:0000259" key="1">
    <source>
        <dbReference type="Pfam" id="PF19993"/>
    </source>
</evidence>
<evidence type="ECO:0000313" key="2">
    <source>
        <dbReference type="EMBL" id="MBO2990270.1"/>
    </source>
</evidence>
<dbReference type="Pfam" id="PF19993">
    <property type="entry name" value="DO-GTPase2"/>
    <property type="match status" value="1"/>
</dbReference>
<dbReference type="InterPro" id="IPR045528">
    <property type="entry name" value="DO-GTPase2"/>
</dbReference>